<dbReference type="PANTHER" id="PTHR14237">
    <property type="entry name" value="MOLYBDOPTERIN COFACTOR SULFURASE MOSC"/>
    <property type="match status" value="1"/>
</dbReference>
<keyword evidence="3" id="KW-1185">Reference proteome</keyword>
<dbReference type="Pfam" id="PF03476">
    <property type="entry name" value="MOSC_N"/>
    <property type="match status" value="1"/>
</dbReference>
<dbReference type="PROSITE" id="PS51340">
    <property type="entry name" value="MOSC"/>
    <property type="match status" value="1"/>
</dbReference>
<feature type="domain" description="MOSC" evidence="1">
    <location>
        <begin position="139"/>
        <end position="293"/>
    </location>
</feature>
<dbReference type="EMBL" id="JANBUW010000080">
    <property type="protein sequence ID" value="KAJ2849411.1"/>
    <property type="molecule type" value="Genomic_DNA"/>
</dbReference>
<dbReference type="OrthoDB" id="17255at2759"/>
<dbReference type="GO" id="GO:0030170">
    <property type="term" value="F:pyridoxal phosphate binding"/>
    <property type="evidence" value="ECO:0007669"/>
    <property type="project" value="InterPro"/>
</dbReference>
<proteinExistence type="predicted"/>
<dbReference type="SUPFAM" id="SSF50800">
    <property type="entry name" value="PK beta-barrel domain-like"/>
    <property type="match status" value="1"/>
</dbReference>
<evidence type="ECO:0000313" key="2">
    <source>
        <dbReference type="EMBL" id="KAJ2849411.1"/>
    </source>
</evidence>
<dbReference type="Pfam" id="PF03473">
    <property type="entry name" value="MOSC"/>
    <property type="match status" value="1"/>
</dbReference>
<name>A0A9W8I995_9FUNG</name>
<accession>A0A9W8I995</accession>
<sequence length="304" mass="34393">MAVAAEPSSDEWTVSALYTYPVKSCQGVRLHGSQLTSTGLEYDRLWMLVDARSKRFVTQRQLPRLALVRVAINEAEQLLELSADAMPLLQLPLHPQPADLHDSVSVRVWYDMVEARRCGDVADAWVTQLVGRPTWMLYKDPHKPRLVSRYVPQSCKDAPQSGFADVFPLHVTTEPSLDDVNLHVPRPLSQQHFRPNIVLRSPRGKPYAEEEWTRVEVGPSRWSLFFTSRTPRCSMPNVDLKTGQMNEDREPMTTMRTFRCVDPGKPSFVCFGMQAAPQTTGNFIKVGDSVIVCERGHHALTEPL</sequence>
<dbReference type="PANTHER" id="PTHR14237:SF19">
    <property type="entry name" value="MITOCHONDRIAL AMIDOXIME REDUCING COMPONENT 1"/>
    <property type="match status" value="1"/>
</dbReference>
<dbReference type="InterPro" id="IPR005302">
    <property type="entry name" value="MoCF_Sase_C"/>
</dbReference>
<dbReference type="SUPFAM" id="SSF141673">
    <property type="entry name" value="MOSC N-terminal domain-like"/>
    <property type="match status" value="1"/>
</dbReference>
<protein>
    <recommendedName>
        <fullName evidence="1">MOSC domain-containing protein</fullName>
    </recommendedName>
</protein>
<evidence type="ECO:0000259" key="1">
    <source>
        <dbReference type="PROSITE" id="PS51340"/>
    </source>
</evidence>
<dbReference type="InterPro" id="IPR011037">
    <property type="entry name" value="Pyrv_Knase-like_insert_dom_sf"/>
</dbReference>
<dbReference type="Proteomes" id="UP001139887">
    <property type="component" value="Unassembled WGS sequence"/>
</dbReference>
<dbReference type="GO" id="GO:0003824">
    <property type="term" value="F:catalytic activity"/>
    <property type="evidence" value="ECO:0007669"/>
    <property type="project" value="InterPro"/>
</dbReference>
<dbReference type="GO" id="GO:0030151">
    <property type="term" value="F:molybdenum ion binding"/>
    <property type="evidence" value="ECO:0007669"/>
    <property type="project" value="InterPro"/>
</dbReference>
<evidence type="ECO:0000313" key="3">
    <source>
        <dbReference type="Proteomes" id="UP001139887"/>
    </source>
</evidence>
<reference evidence="2" key="1">
    <citation type="submission" date="2022-07" db="EMBL/GenBank/DDBJ databases">
        <title>Phylogenomic reconstructions and comparative analyses of Kickxellomycotina fungi.</title>
        <authorList>
            <person name="Reynolds N.K."/>
            <person name="Stajich J.E."/>
            <person name="Barry K."/>
            <person name="Grigoriev I.V."/>
            <person name="Crous P."/>
            <person name="Smith M.E."/>
        </authorList>
    </citation>
    <scope>NUCLEOTIDE SEQUENCE</scope>
    <source>
        <strain evidence="2">NRRL 1566</strain>
    </source>
</reference>
<organism evidence="2 3">
    <name type="scientific">Coemansia brasiliensis</name>
    <dbReference type="NCBI Taxonomy" id="2650707"/>
    <lineage>
        <taxon>Eukaryota</taxon>
        <taxon>Fungi</taxon>
        <taxon>Fungi incertae sedis</taxon>
        <taxon>Zoopagomycota</taxon>
        <taxon>Kickxellomycotina</taxon>
        <taxon>Kickxellomycetes</taxon>
        <taxon>Kickxellales</taxon>
        <taxon>Kickxellaceae</taxon>
        <taxon>Coemansia</taxon>
    </lineage>
</organism>
<dbReference type="AlphaFoldDB" id="A0A9W8I995"/>
<gene>
    <name evidence="2" type="ORF">IWW36_002657</name>
</gene>
<comment type="caution">
    <text evidence="2">The sequence shown here is derived from an EMBL/GenBank/DDBJ whole genome shotgun (WGS) entry which is preliminary data.</text>
</comment>
<dbReference type="InterPro" id="IPR005303">
    <property type="entry name" value="MOCOS_middle"/>
</dbReference>